<dbReference type="PANTHER" id="PTHR34001">
    <property type="entry name" value="BLL7405 PROTEIN"/>
    <property type="match status" value="1"/>
</dbReference>
<accession>A0A1G6YPH9</accession>
<keyword evidence="3" id="KW-0472">Membrane</keyword>
<evidence type="ECO:0000256" key="4">
    <source>
        <dbReference type="ARBA" id="ARBA00038306"/>
    </source>
</evidence>
<feature type="domain" description="Outer membrane protein beta-barrel" evidence="6">
    <location>
        <begin position="47"/>
        <end position="248"/>
    </location>
</feature>
<feature type="signal peptide" evidence="5">
    <location>
        <begin position="1"/>
        <end position="22"/>
    </location>
</feature>
<reference evidence="7 8" key="1">
    <citation type="submission" date="2016-10" db="EMBL/GenBank/DDBJ databases">
        <authorList>
            <person name="de Groot N.N."/>
        </authorList>
    </citation>
    <scope>NUCLEOTIDE SEQUENCE [LARGE SCALE GENOMIC DNA]</scope>
    <source>
        <strain evidence="7 8">DSM 22220</strain>
    </source>
</reference>
<dbReference type="InterPro" id="IPR011250">
    <property type="entry name" value="OMP/PagP_B-barrel"/>
</dbReference>
<dbReference type="PANTHER" id="PTHR34001:SF3">
    <property type="entry name" value="BLL7405 PROTEIN"/>
    <property type="match status" value="1"/>
</dbReference>
<evidence type="ECO:0000256" key="5">
    <source>
        <dbReference type="SAM" id="SignalP"/>
    </source>
</evidence>
<evidence type="ECO:0000259" key="6">
    <source>
        <dbReference type="Pfam" id="PF13505"/>
    </source>
</evidence>
<dbReference type="RefSeq" id="WP_176804973.1">
    <property type="nucleotide sequence ID" value="NZ_FNAH01000003.1"/>
</dbReference>
<feature type="chain" id="PRO_5011620403" evidence="5">
    <location>
        <begin position="23"/>
        <end position="248"/>
    </location>
</feature>
<evidence type="ECO:0000256" key="2">
    <source>
        <dbReference type="ARBA" id="ARBA00022729"/>
    </source>
</evidence>
<comment type="subcellular location">
    <subcellularLocation>
        <location evidence="1">Membrane</location>
    </subcellularLocation>
</comment>
<dbReference type="InterPro" id="IPR051692">
    <property type="entry name" value="OMP-like"/>
</dbReference>
<protein>
    <submittedName>
        <fullName evidence="7">Outer membrane immunogenic protein</fullName>
    </submittedName>
</protein>
<evidence type="ECO:0000313" key="8">
    <source>
        <dbReference type="Proteomes" id="UP000199344"/>
    </source>
</evidence>
<dbReference type="SUPFAM" id="SSF56925">
    <property type="entry name" value="OMPA-like"/>
    <property type="match status" value="1"/>
</dbReference>
<dbReference type="Proteomes" id="UP000199344">
    <property type="component" value="Unassembled WGS sequence"/>
</dbReference>
<organism evidence="7 8">
    <name type="scientific">Paracoccus isoporae</name>
    <dbReference type="NCBI Taxonomy" id="591205"/>
    <lineage>
        <taxon>Bacteria</taxon>
        <taxon>Pseudomonadati</taxon>
        <taxon>Pseudomonadota</taxon>
        <taxon>Alphaproteobacteria</taxon>
        <taxon>Rhodobacterales</taxon>
        <taxon>Paracoccaceae</taxon>
        <taxon>Paracoccus</taxon>
    </lineage>
</organism>
<evidence type="ECO:0000256" key="1">
    <source>
        <dbReference type="ARBA" id="ARBA00004370"/>
    </source>
</evidence>
<evidence type="ECO:0000256" key="3">
    <source>
        <dbReference type="ARBA" id="ARBA00023136"/>
    </source>
</evidence>
<dbReference type="AlphaFoldDB" id="A0A1G6YPH9"/>
<dbReference type="Gene3D" id="2.40.160.20">
    <property type="match status" value="1"/>
</dbReference>
<proteinExistence type="inferred from homology"/>
<keyword evidence="2 5" id="KW-0732">Signal</keyword>
<dbReference type="GO" id="GO:0016020">
    <property type="term" value="C:membrane"/>
    <property type="evidence" value="ECO:0007669"/>
    <property type="project" value="UniProtKB-SubCell"/>
</dbReference>
<name>A0A1G6YPH9_9RHOB</name>
<dbReference type="EMBL" id="FNAH01000003">
    <property type="protein sequence ID" value="SDD91446.1"/>
    <property type="molecule type" value="Genomic_DNA"/>
</dbReference>
<evidence type="ECO:0000313" key="7">
    <source>
        <dbReference type="EMBL" id="SDD91446.1"/>
    </source>
</evidence>
<sequence>MKMTFVNLAAAAGICAATSVCAGGYTAPVGGAAPEVVVVDDVNAGFDWSGAYGGATLGYGFSGDDVVGISQGQTRLYTSLGKMKLSGANYGLRAGYRTQQLWGERNWVIGAELGYDAGSVSDKLSSGGYTADVEMNSVLALRFKTGLLNQAGNTLFYGISGIARADFDYAVTGTAGAAGAVSIKDDGETTNGFIVGLGVERRFSDKWSMTGEWEYQRYDKKTLSDVNDRTTEATPDWHQIKLGVNYQF</sequence>
<comment type="similarity">
    <text evidence="4">Belongs to the Omp25/RopB family.</text>
</comment>
<keyword evidence="8" id="KW-1185">Reference proteome</keyword>
<dbReference type="InterPro" id="IPR027385">
    <property type="entry name" value="Beta-barrel_OMP"/>
</dbReference>
<gene>
    <name evidence="7" type="ORF">SAMN05421538_10319</name>
</gene>
<dbReference type="STRING" id="591205.SAMN05421538_10319"/>
<dbReference type="Pfam" id="PF13505">
    <property type="entry name" value="OMP_b-brl"/>
    <property type="match status" value="1"/>
</dbReference>